<proteinExistence type="predicted"/>
<name>A0A1J7BJE6_9ACTN</name>
<organism evidence="2 3">
    <name type="scientific">Mangrovactinospora gilvigrisea</name>
    <dbReference type="NCBI Taxonomy" id="1428644"/>
    <lineage>
        <taxon>Bacteria</taxon>
        <taxon>Bacillati</taxon>
        <taxon>Actinomycetota</taxon>
        <taxon>Actinomycetes</taxon>
        <taxon>Kitasatosporales</taxon>
        <taxon>Streptomycetaceae</taxon>
        <taxon>Mangrovactinospora</taxon>
    </lineage>
</organism>
<reference evidence="2 3" key="1">
    <citation type="submission" date="2016-10" db="EMBL/GenBank/DDBJ databases">
        <title>Genome sequence of Streptomyces gilvigriseus MUSC 26.</title>
        <authorList>
            <person name="Lee L.-H."/>
            <person name="Ser H.-L."/>
        </authorList>
    </citation>
    <scope>NUCLEOTIDE SEQUENCE [LARGE SCALE GENOMIC DNA]</scope>
    <source>
        <strain evidence="2 3">MUSC 26</strain>
    </source>
</reference>
<keyword evidence="3" id="KW-1185">Reference proteome</keyword>
<protein>
    <submittedName>
        <fullName evidence="2">Uncharacterized protein</fullName>
    </submittedName>
</protein>
<evidence type="ECO:0000256" key="1">
    <source>
        <dbReference type="SAM" id="MobiDB-lite"/>
    </source>
</evidence>
<sequence>MVVGGTAGTALALGGAGKALNNTNAKIHEAAKHPKPKPTATLPDASPSPTPTPSPSSSAKSLGTNTYAKRGPITPKIYSSVYQFGGPKIIRTSTRQSAKCLDYVQTKAPSRPDFTAQDCEKATQATYVSEKKDAYMSVTVFQFKDPEHRKALEDAIDLQKDGSPNIYFRPPAGYDFSKVNSKTTLYTVFKSDSECLVIGQAIFADGRNASSKDDSDTLQSWANLSGSDAAMNLATVYQKMSNKTPSSS</sequence>
<dbReference type="EMBL" id="MLCF01000011">
    <property type="protein sequence ID" value="OIV38807.1"/>
    <property type="molecule type" value="Genomic_DNA"/>
</dbReference>
<evidence type="ECO:0000313" key="3">
    <source>
        <dbReference type="Proteomes" id="UP000243342"/>
    </source>
</evidence>
<accession>A0A1J7BJE6</accession>
<dbReference type="AlphaFoldDB" id="A0A1J7BJE6"/>
<dbReference type="Proteomes" id="UP000243342">
    <property type="component" value="Unassembled WGS sequence"/>
</dbReference>
<feature type="region of interest" description="Disordered" evidence="1">
    <location>
        <begin position="24"/>
        <end position="70"/>
    </location>
</feature>
<evidence type="ECO:0000313" key="2">
    <source>
        <dbReference type="EMBL" id="OIV38807.1"/>
    </source>
</evidence>
<gene>
    <name evidence="2" type="ORF">BIV57_03430</name>
</gene>
<comment type="caution">
    <text evidence="2">The sequence shown here is derived from an EMBL/GenBank/DDBJ whole genome shotgun (WGS) entry which is preliminary data.</text>
</comment>